<comment type="caution">
    <text evidence="14">The sequence shown here is derived from an EMBL/GenBank/DDBJ whole genome shotgun (WGS) entry which is preliminary data.</text>
</comment>
<dbReference type="Gene3D" id="3.30.930.10">
    <property type="entry name" value="Bira Bifunctional Protein, Domain 2"/>
    <property type="match status" value="2"/>
</dbReference>
<dbReference type="InterPro" id="IPR050062">
    <property type="entry name" value="Pro-tRNA_synthetase"/>
</dbReference>
<dbReference type="InterPro" id="IPR045864">
    <property type="entry name" value="aa-tRNA-synth_II/BPL/LPL"/>
</dbReference>
<comment type="subcellular location">
    <subcellularLocation>
        <location evidence="1">Cytoplasm</location>
    </subcellularLocation>
</comment>
<evidence type="ECO:0000256" key="4">
    <source>
        <dbReference type="ARBA" id="ARBA00012831"/>
    </source>
</evidence>
<evidence type="ECO:0000256" key="12">
    <source>
        <dbReference type="ARBA" id="ARBA00047671"/>
    </source>
</evidence>
<dbReference type="CDD" id="cd00779">
    <property type="entry name" value="ProRS_core_prok"/>
    <property type="match status" value="1"/>
</dbReference>
<evidence type="ECO:0000256" key="8">
    <source>
        <dbReference type="ARBA" id="ARBA00022840"/>
    </source>
</evidence>
<protein>
    <recommendedName>
        <fullName evidence="4">proline--tRNA ligase</fullName>
        <ecNumber evidence="4">6.1.1.15</ecNumber>
    </recommendedName>
    <alternativeName>
        <fullName evidence="11">Prolyl-tRNA synthetase</fullName>
    </alternativeName>
</protein>
<organism evidence="14 15">
    <name type="scientific">Pseudomassariella vexata</name>
    <dbReference type="NCBI Taxonomy" id="1141098"/>
    <lineage>
        <taxon>Eukaryota</taxon>
        <taxon>Fungi</taxon>
        <taxon>Dikarya</taxon>
        <taxon>Ascomycota</taxon>
        <taxon>Pezizomycotina</taxon>
        <taxon>Sordariomycetes</taxon>
        <taxon>Xylariomycetidae</taxon>
        <taxon>Amphisphaeriales</taxon>
        <taxon>Pseudomassariaceae</taxon>
        <taxon>Pseudomassariella</taxon>
    </lineage>
</organism>
<dbReference type="Gene3D" id="3.40.50.800">
    <property type="entry name" value="Anticodon-binding domain"/>
    <property type="match status" value="1"/>
</dbReference>
<comment type="subunit">
    <text evidence="3">Homodimer.</text>
</comment>
<dbReference type="GO" id="GO:0004827">
    <property type="term" value="F:proline-tRNA ligase activity"/>
    <property type="evidence" value="ECO:0007669"/>
    <property type="project" value="UniProtKB-EC"/>
</dbReference>
<dbReference type="PANTHER" id="PTHR42753">
    <property type="entry name" value="MITOCHONDRIAL RIBOSOME PROTEIN L39/PROLYL-TRNA LIGASE FAMILY MEMBER"/>
    <property type="match status" value="1"/>
</dbReference>
<dbReference type="RefSeq" id="XP_040717464.1">
    <property type="nucleotide sequence ID" value="XM_040855803.1"/>
</dbReference>
<dbReference type="GeneID" id="63772015"/>
<comment type="catalytic activity">
    <reaction evidence="12">
        <text>tRNA(Pro) + L-proline + ATP = L-prolyl-tRNA(Pro) + AMP + diphosphate</text>
        <dbReference type="Rhea" id="RHEA:14305"/>
        <dbReference type="Rhea" id="RHEA-COMP:9700"/>
        <dbReference type="Rhea" id="RHEA-COMP:9702"/>
        <dbReference type="ChEBI" id="CHEBI:30616"/>
        <dbReference type="ChEBI" id="CHEBI:33019"/>
        <dbReference type="ChEBI" id="CHEBI:60039"/>
        <dbReference type="ChEBI" id="CHEBI:78442"/>
        <dbReference type="ChEBI" id="CHEBI:78532"/>
        <dbReference type="ChEBI" id="CHEBI:456215"/>
        <dbReference type="EC" id="6.1.1.15"/>
    </reaction>
</comment>
<name>A0A1Y2E4L5_9PEZI</name>
<keyword evidence="9" id="KW-0648">Protein biosynthesis</keyword>
<evidence type="ECO:0000313" key="14">
    <source>
        <dbReference type="EMBL" id="ORY66500.1"/>
    </source>
</evidence>
<evidence type="ECO:0000256" key="5">
    <source>
        <dbReference type="ARBA" id="ARBA00022490"/>
    </source>
</evidence>
<comment type="similarity">
    <text evidence="2">Belongs to the class-II aminoacyl-tRNA synthetase family.</text>
</comment>
<accession>A0A1Y2E4L5</accession>
<evidence type="ECO:0000259" key="13">
    <source>
        <dbReference type="PROSITE" id="PS50862"/>
    </source>
</evidence>
<keyword evidence="8" id="KW-0067">ATP-binding</keyword>
<dbReference type="FunCoup" id="A0A1Y2E4L5">
    <property type="interactions" value="414"/>
</dbReference>
<dbReference type="InterPro" id="IPR033730">
    <property type="entry name" value="ProRS_core_prok"/>
</dbReference>
<dbReference type="InParanoid" id="A0A1Y2E4L5"/>
<keyword evidence="6" id="KW-0436">Ligase</keyword>
<gene>
    <name evidence="14" type="ORF">BCR38DRAFT_340587</name>
</gene>
<dbReference type="GO" id="GO:0005524">
    <property type="term" value="F:ATP binding"/>
    <property type="evidence" value="ECO:0007669"/>
    <property type="project" value="UniProtKB-KW"/>
</dbReference>
<evidence type="ECO:0000313" key="15">
    <source>
        <dbReference type="Proteomes" id="UP000193689"/>
    </source>
</evidence>
<dbReference type="GO" id="GO:0006433">
    <property type="term" value="P:prolyl-tRNA aminoacylation"/>
    <property type="evidence" value="ECO:0007669"/>
    <property type="project" value="InterPro"/>
</dbReference>
<keyword evidence="5" id="KW-0963">Cytoplasm</keyword>
<dbReference type="FunFam" id="3.30.930.10:FF:000066">
    <property type="entry name" value="Proline--tRNA ligase"/>
    <property type="match status" value="1"/>
</dbReference>
<feature type="domain" description="Aminoacyl-transfer RNA synthetases class-II family profile" evidence="13">
    <location>
        <begin position="86"/>
        <end position="493"/>
    </location>
</feature>
<dbReference type="InterPro" id="IPR036621">
    <property type="entry name" value="Anticodon-bd_dom_sf"/>
</dbReference>
<evidence type="ECO:0000256" key="2">
    <source>
        <dbReference type="ARBA" id="ARBA00008226"/>
    </source>
</evidence>
<dbReference type="SUPFAM" id="SSF52954">
    <property type="entry name" value="Class II aaRS ABD-related"/>
    <property type="match status" value="1"/>
</dbReference>
<keyword evidence="10" id="KW-0030">Aminoacyl-tRNA synthetase</keyword>
<evidence type="ECO:0000256" key="3">
    <source>
        <dbReference type="ARBA" id="ARBA00011738"/>
    </source>
</evidence>
<dbReference type="OrthoDB" id="10267474at2759"/>
<dbReference type="STRING" id="1141098.A0A1Y2E4L5"/>
<dbReference type="EMBL" id="MCFJ01000005">
    <property type="protein sequence ID" value="ORY66500.1"/>
    <property type="molecule type" value="Genomic_DNA"/>
</dbReference>
<dbReference type="SUPFAM" id="SSF55681">
    <property type="entry name" value="Class II aaRS and biotin synthetases"/>
    <property type="match status" value="1"/>
</dbReference>
<dbReference type="EC" id="6.1.1.15" evidence="4"/>
<dbReference type="Pfam" id="PF00587">
    <property type="entry name" value="tRNA-synt_2b"/>
    <property type="match status" value="1"/>
</dbReference>
<dbReference type="InterPro" id="IPR004154">
    <property type="entry name" value="Anticodon-bd"/>
</dbReference>
<dbReference type="PANTHER" id="PTHR42753:SF2">
    <property type="entry name" value="PROLINE--TRNA LIGASE"/>
    <property type="match status" value="1"/>
</dbReference>
<evidence type="ECO:0000256" key="7">
    <source>
        <dbReference type="ARBA" id="ARBA00022741"/>
    </source>
</evidence>
<dbReference type="InterPro" id="IPR002314">
    <property type="entry name" value="aa-tRNA-synt_IIb"/>
</dbReference>
<dbReference type="InterPro" id="IPR002316">
    <property type="entry name" value="Pro-tRNA-ligase_IIa"/>
</dbReference>
<dbReference type="PRINTS" id="PR01046">
    <property type="entry name" value="TRNASYNTHPRO"/>
</dbReference>
<proteinExistence type="inferred from homology"/>
<reference evidence="14 15" key="1">
    <citation type="submission" date="2016-07" db="EMBL/GenBank/DDBJ databases">
        <title>Pervasive Adenine N6-methylation of Active Genes in Fungi.</title>
        <authorList>
            <consortium name="DOE Joint Genome Institute"/>
            <person name="Mondo S.J."/>
            <person name="Dannebaum R.O."/>
            <person name="Kuo R.C."/>
            <person name="Labutti K."/>
            <person name="Haridas S."/>
            <person name="Kuo A."/>
            <person name="Salamov A."/>
            <person name="Ahrendt S.R."/>
            <person name="Lipzen A."/>
            <person name="Sullivan W."/>
            <person name="Andreopoulos W.B."/>
            <person name="Clum A."/>
            <person name="Lindquist E."/>
            <person name="Daum C."/>
            <person name="Ramamoorthy G.K."/>
            <person name="Gryganskyi A."/>
            <person name="Culley D."/>
            <person name="Magnuson J.K."/>
            <person name="James T.Y."/>
            <person name="O'Malley M.A."/>
            <person name="Stajich J.E."/>
            <person name="Spatafora J.W."/>
            <person name="Visel A."/>
            <person name="Grigoriev I.V."/>
        </authorList>
    </citation>
    <scope>NUCLEOTIDE SEQUENCE [LARGE SCALE GENOMIC DNA]</scope>
    <source>
        <strain evidence="14 15">CBS 129021</strain>
    </source>
</reference>
<evidence type="ECO:0000256" key="11">
    <source>
        <dbReference type="ARBA" id="ARBA00029731"/>
    </source>
</evidence>
<dbReference type="Pfam" id="PF03129">
    <property type="entry name" value="HGTP_anticodon"/>
    <property type="match status" value="1"/>
</dbReference>
<dbReference type="PROSITE" id="PS50862">
    <property type="entry name" value="AA_TRNA_LIGASE_II"/>
    <property type="match status" value="1"/>
</dbReference>
<keyword evidence="7" id="KW-0547">Nucleotide-binding</keyword>
<evidence type="ECO:0000256" key="10">
    <source>
        <dbReference type="ARBA" id="ARBA00023146"/>
    </source>
</evidence>
<evidence type="ECO:0000256" key="9">
    <source>
        <dbReference type="ARBA" id="ARBA00022917"/>
    </source>
</evidence>
<evidence type="ECO:0000256" key="6">
    <source>
        <dbReference type="ARBA" id="ARBA00022598"/>
    </source>
</evidence>
<dbReference type="AlphaFoldDB" id="A0A1Y2E4L5"/>
<evidence type="ECO:0000256" key="1">
    <source>
        <dbReference type="ARBA" id="ARBA00004496"/>
    </source>
</evidence>
<dbReference type="GO" id="GO:0005739">
    <property type="term" value="C:mitochondrion"/>
    <property type="evidence" value="ECO:0007669"/>
    <property type="project" value="TreeGrafter"/>
</dbReference>
<dbReference type="InterPro" id="IPR006195">
    <property type="entry name" value="aa-tRNA-synth_II"/>
</dbReference>
<keyword evidence="15" id="KW-1185">Reference proteome</keyword>
<dbReference type="Proteomes" id="UP000193689">
    <property type="component" value="Unassembled WGS sequence"/>
</dbReference>
<sequence>MLSIRISGAKVLTKTNKTRSVTLVTTRFHSTQPSHGGSSPHRTCLSETFIPQESNPPKRSDGQSWLSNAGYLRQAHSGIFHMLPLGQRVQEKLERLIDKYMQQVGASKVSLSSLSSQELWKQTNRLEGYGPELFRLSDRKKAHFLLAPTHEEEITTLVKSTVKSYKQLPLRLYQIGRKYRDELRPRQGLLRSREFIMKDLYTFDETVESAMQTYSEVRAAYSRLFDELKLPYVVAEATSGDIGGDLSHEYHLPISVGEDNVISCDSCSYAANEELAVAKVDMPAEDAKPQAQVWRGISKDRTVLVNVWYPAAVGISGYTINTHVINSIVDPSIENAGSLWSTTTNDKLSPTNQKVLNIFDQRLGPKFEEELDTLAAMMLPPGSDLELASLDIQVISISDDGQPLNLLRIREGDSCAYCSSGKLKIQKAIELGHTFHLGTRYSEPLQAAVQNREDQLVTMQMGCHGIGVSRIIGAVADLLADSKGLNWPRAIAPFEAIIIPGKDSSQEDAESVYDLLKNHHDPNAQPIDVVLDDTKGIFVARLTEADRVGYPVIVLLGRRWASEKMCEVQCRRLSIKEDIPFKDLPMYINNILSQL</sequence>